<dbReference type="EMBL" id="CP037954">
    <property type="protein sequence ID" value="QBO57542.1"/>
    <property type="molecule type" value="Genomic_DNA"/>
</dbReference>
<dbReference type="Proteomes" id="UP000294419">
    <property type="component" value="Chromosome"/>
</dbReference>
<proteinExistence type="predicted"/>
<dbReference type="AlphaFoldDB" id="A0A4P6ZDT3"/>
<evidence type="ECO:0000313" key="1">
    <source>
        <dbReference type="EMBL" id="QBO57542.1"/>
    </source>
</evidence>
<evidence type="ECO:0000313" key="2">
    <source>
        <dbReference type="Proteomes" id="UP000294419"/>
    </source>
</evidence>
<dbReference type="KEGG" id="csal:NBC122_00707"/>
<name>A0A4P6ZDT3_9FLAO</name>
<protein>
    <submittedName>
        <fullName evidence="1">Uncharacterized protein</fullName>
    </submittedName>
</protein>
<accession>A0A4P6ZDT3</accession>
<keyword evidence="2" id="KW-1185">Reference proteome</keyword>
<gene>
    <name evidence="1" type="ORF">NBC122_00707</name>
</gene>
<sequence>MKKIDTLNEKRLIPKKQTIDFLLRYSQSIQVIKLKSKNLIVSKN</sequence>
<reference evidence="1 2" key="1">
    <citation type="submission" date="2019-03" db="EMBL/GenBank/DDBJ databases">
        <authorList>
            <person name="Kim H."/>
            <person name="Yu S.-M."/>
        </authorList>
    </citation>
    <scope>NUCLEOTIDE SEQUENCE [LARGE SCALE GENOMIC DNA]</scope>
    <source>
        <strain evidence="1 2">NBC122</strain>
    </source>
</reference>
<organism evidence="1 2">
    <name type="scientific">Chryseobacterium salivictor</name>
    <dbReference type="NCBI Taxonomy" id="2547600"/>
    <lineage>
        <taxon>Bacteria</taxon>
        <taxon>Pseudomonadati</taxon>
        <taxon>Bacteroidota</taxon>
        <taxon>Flavobacteriia</taxon>
        <taxon>Flavobacteriales</taxon>
        <taxon>Weeksellaceae</taxon>
        <taxon>Chryseobacterium group</taxon>
        <taxon>Chryseobacterium</taxon>
    </lineage>
</organism>